<feature type="compositionally biased region" description="Acidic residues" evidence="1">
    <location>
        <begin position="73"/>
        <end position="82"/>
    </location>
</feature>
<reference evidence="2 3" key="1">
    <citation type="submission" date="2024-01" db="EMBL/GenBank/DDBJ databases">
        <title>A draft genome for the cacao thread blight pathogen Marasmiellus scandens.</title>
        <authorList>
            <person name="Baruah I.K."/>
            <person name="Leung J."/>
            <person name="Bukari Y."/>
            <person name="Amoako-Attah I."/>
            <person name="Meinhardt L.W."/>
            <person name="Bailey B.A."/>
            <person name="Cohen S.P."/>
        </authorList>
    </citation>
    <scope>NUCLEOTIDE SEQUENCE [LARGE SCALE GENOMIC DNA]</scope>
    <source>
        <strain evidence="2 3">GH-19</strain>
    </source>
</reference>
<feature type="compositionally biased region" description="Polar residues" evidence="1">
    <location>
        <begin position="1"/>
        <end position="31"/>
    </location>
</feature>
<gene>
    <name evidence="2" type="ORF">VKT23_000948</name>
</gene>
<comment type="caution">
    <text evidence="2">The sequence shown here is derived from an EMBL/GenBank/DDBJ whole genome shotgun (WGS) entry which is preliminary data.</text>
</comment>
<dbReference type="Proteomes" id="UP001498398">
    <property type="component" value="Unassembled WGS sequence"/>
</dbReference>
<proteinExistence type="predicted"/>
<sequence>MDQTAHPSAEPSCTTTVHTSNPNVLSSNTTEQVHEGEGTQQDEEMYDASATSPAIAPVPGEPSDPNPTMSTEMEGEPETSIE</sequence>
<organism evidence="2 3">
    <name type="scientific">Marasmiellus scandens</name>
    <dbReference type="NCBI Taxonomy" id="2682957"/>
    <lineage>
        <taxon>Eukaryota</taxon>
        <taxon>Fungi</taxon>
        <taxon>Dikarya</taxon>
        <taxon>Basidiomycota</taxon>
        <taxon>Agaricomycotina</taxon>
        <taxon>Agaricomycetes</taxon>
        <taxon>Agaricomycetidae</taxon>
        <taxon>Agaricales</taxon>
        <taxon>Marasmiineae</taxon>
        <taxon>Omphalotaceae</taxon>
        <taxon>Marasmiellus</taxon>
    </lineage>
</organism>
<evidence type="ECO:0000313" key="3">
    <source>
        <dbReference type="Proteomes" id="UP001498398"/>
    </source>
</evidence>
<protein>
    <submittedName>
        <fullName evidence="2">Uncharacterized protein</fullName>
    </submittedName>
</protein>
<name>A0ABR1K5L9_9AGAR</name>
<keyword evidence="3" id="KW-1185">Reference proteome</keyword>
<evidence type="ECO:0000256" key="1">
    <source>
        <dbReference type="SAM" id="MobiDB-lite"/>
    </source>
</evidence>
<evidence type="ECO:0000313" key="2">
    <source>
        <dbReference type="EMBL" id="KAK7472841.1"/>
    </source>
</evidence>
<accession>A0ABR1K5L9</accession>
<dbReference type="EMBL" id="JBANRG010000001">
    <property type="protein sequence ID" value="KAK7472841.1"/>
    <property type="molecule type" value="Genomic_DNA"/>
</dbReference>
<feature type="region of interest" description="Disordered" evidence="1">
    <location>
        <begin position="1"/>
        <end position="82"/>
    </location>
</feature>